<dbReference type="AlphaFoldDB" id="A0A0N4VYN2"/>
<keyword evidence="1" id="KW-0479">Metal-binding</keyword>
<evidence type="ECO:0000256" key="1">
    <source>
        <dbReference type="PROSITE-ProRule" id="PRU00047"/>
    </source>
</evidence>
<dbReference type="GO" id="GO:0003676">
    <property type="term" value="F:nucleic acid binding"/>
    <property type="evidence" value="ECO:0007669"/>
    <property type="project" value="InterPro"/>
</dbReference>
<dbReference type="WBParaSite" id="HPLM_0000240301-mRNA-1">
    <property type="protein sequence ID" value="HPLM_0000240301-mRNA-1"/>
    <property type="gene ID" value="HPLM_0000240301"/>
</dbReference>
<feature type="region of interest" description="Disordered" evidence="3">
    <location>
        <begin position="221"/>
        <end position="246"/>
    </location>
</feature>
<dbReference type="GO" id="GO:0005737">
    <property type="term" value="C:cytoplasm"/>
    <property type="evidence" value="ECO:0007669"/>
    <property type="project" value="UniProtKB-ARBA"/>
</dbReference>
<sequence>MYGDETKLLDHLQLRLERAQAESPTLEGQRSLLKYIWPTVTQLEKRGVSLNGSFITRKILSKFQPEIQRKVLEHRLKSSTTERTWIMQDLLKDLDQVIETEEQIRYMMRRTNNSNHTGIKGGGAENGTKHAQKGNTFCIFCASSDHKSLLCTKYASPEDRKRVFLDQGRCLNCGTPGHFTKACTKEGCRLCDGKKHHHTLCPAKMKSSYMPQMRPEYRKKEFNTIPTVTDAQKRNSHSGTGRPQSK</sequence>
<feature type="domain" description="CCHC-type" evidence="4">
    <location>
        <begin position="169"/>
        <end position="185"/>
    </location>
</feature>
<evidence type="ECO:0000313" key="6">
    <source>
        <dbReference type="Proteomes" id="UP000268014"/>
    </source>
</evidence>
<evidence type="ECO:0000256" key="3">
    <source>
        <dbReference type="SAM" id="MobiDB-lite"/>
    </source>
</evidence>
<dbReference type="Proteomes" id="UP000268014">
    <property type="component" value="Unassembled WGS sequence"/>
</dbReference>
<dbReference type="SUPFAM" id="SSF57756">
    <property type="entry name" value="Retrovirus zinc finger-like domains"/>
    <property type="match status" value="1"/>
</dbReference>
<accession>A0A0N4VYN2</accession>
<dbReference type="OMA" id="HKPAVCE"/>
<organism evidence="7">
    <name type="scientific">Haemonchus placei</name>
    <name type="common">Barber's pole worm</name>
    <dbReference type="NCBI Taxonomy" id="6290"/>
    <lineage>
        <taxon>Eukaryota</taxon>
        <taxon>Metazoa</taxon>
        <taxon>Ecdysozoa</taxon>
        <taxon>Nematoda</taxon>
        <taxon>Chromadorea</taxon>
        <taxon>Rhabditida</taxon>
        <taxon>Rhabditina</taxon>
        <taxon>Rhabditomorpha</taxon>
        <taxon>Strongyloidea</taxon>
        <taxon>Trichostrongylidae</taxon>
        <taxon>Haemonchus</taxon>
    </lineage>
</organism>
<evidence type="ECO:0000313" key="7">
    <source>
        <dbReference type="WBParaSite" id="HPLM_0000240301-mRNA-1"/>
    </source>
</evidence>
<feature type="coiled-coil region" evidence="2">
    <location>
        <begin position="2"/>
        <end position="29"/>
    </location>
</feature>
<dbReference type="InterPro" id="IPR001878">
    <property type="entry name" value="Znf_CCHC"/>
</dbReference>
<dbReference type="EMBL" id="UZAF01004853">
    <property type="protein sequence ID" value="VDO14527.1"/>
    <property type="molecule type" value="Genomic_DNA"/>
</dbReference>
<dbReference type="GO" id="GO:0008270">
    <property type="term" value="F:zinc ion binding"/>
    <property type="evidence" value="ECO:0007669"/>
    <property type="project" value="UniProtKB-KW"/>
</dbReference>
<keyword evidence="2" id="KW-0175">Coiled coil</keyword>
<reference evidence="5 6" key="2">
    <citation type="submission" date="2018-11" db="EMBL/GenBank/DDBJ databases">
        <authorList>
            <consortium name="Pathogen Informatics"/>
        </authorList>
    </citation>
    <scope>NUCLEOTIDE SEQUENCE [LARGE SCALE GENOMIC DNA]</scope>
    <source>
        <strain evidence="5 6">MHpl1</strain>
    </source>
</reference>
<name>A0A0N4VYN2_HAEPC</name>
<evidence type="ECO:0000256" key="2">
    <source>
        <dbReference type="SAM" id="Coils"/>
    </source>
</evidence>
<keyword evidence="1" id="KW-0862">Zinc</keyword>
<feature type="compositionally biased region" description="Polar residues" evidence="3">
    <location>
        <begin position="237"/>
        <end position="246"/>
    </location>
</feature>
<dbReference type="PROSITE" id="PS50158">
    <property type="entry name" value="ZF_CCHC"/>
    <property type="match status" value="1"/>
</dbReference>
<proteinExistence type="predicted"/>
<evidence type="ECO:0000313" key="5">
    <source>
        <dbReference type="EMBL" id="VDO14527.1"/>
    </source>
</evidence>
<keyword evidence="1" id="KW-0863">Zinc-finger</keyword>
<protein>
    <submittedName>
        <fullName evidence="7">CCHC-type domain-containing protein</fullName>
    </submittedName>
</protein>
<reference evidence="7" key="1">
    <citation type="submission" date="2017-02" db="UniProtKB">
        <authorList>
            <consortium name="WormBaseParasite"/>
        </authorList>
    </citation>
    <scope>IDENTIFICATION</scope>
</reference>
<evidence type="ECO:0000259" key="4">
    <source>
        <dbReference type="PROSITE" id="PS50158"/>
    </source>
</evidence>
<dbReference type="Gene3D" id="4.10.60.10">
    <property type="entry name" value="Zinc finger, CCHC-type"/>
    <property type="match status" value="1"/>
</dbReference>
<gene>
    <name evidence="5" type="ORF">HPLM_LOCUS2399</name>
</gene>
<keyword evidence="6" id="KW-1185">Reference proteome</keyword>
<dbReference type="InterPro" id="IPR036875">
    <property type="entry name" value="Znf_CCHC_sf"/>
</dbReference>
<dbReference type="GO" id="GO:0019899">
    <property type="term" value="F:enzyme binding"/>
    <property type="evidence" value="ECO:0007669"/>
    <property type="project" value="UniProtKB-ARBA"/>
</dbReference>